<keyword evidence="3" id="KW-0238">DNA-binding</keyword>
<dbReference type="NCBIfam" id="TIGR02937">
    <property type="entry name" value="sigma70-ECF"/>
    <property type="match status" value="1"/>
</dbReference>
<reference evidence="9 10" key="1">
    <citation type="journal article" date="2019" name="Int. J. Syst. Evol. Microbiol.">
        <title>The Global Catalogue of Microorganisms (GCM) 10K type strain sequencing project: providing services to taxonomists for standard genome sequencing and annotation.</title>
        <authorList>
            <consortium name="The Broad Institute Genomics Platform"/>
            <consortium name="The Broad Institute Genome Sequencing Center for Infectious Disease"/>
            <person name="Wu L."/>
            <person name="Ma J."/>
        </authorList>
    </citation>
    <scope>NUCLEOTIDE SEQUENCE [LARGE SCALE GENOMIC DNA]</scope>
    <source>
        <strain evidence="9 10">JCM 11896</strain>
    </source>
</reference>
<dbReference type="InterPro" id="IPR013325">
    <property type="entry name" value="RNA_pol_sigma_r2"/>
</dbReference>
<feature type="region of interest" description="Disordered" evidence="5">
    <location>
        <begin position="181"/>
        <end position="210"/>
    </location>
</feature>
<evidence type="ECO:0000259" key="6">
    <source>
        <dbReference type="Pfam" id="PF04539"/>
    </source>
</evidence>
<dbReference type="EMBL" id="BAAAJK010000009">
    <property type="protein sequence ID" value="GAA1389103.1"/>
    <property type="molecule type" value="Genomic_DNA"/>
</dbReference>
<dbReference type="InterPro" id="IPR000943">
    <property type="entry name" value="RNA_pol_sigma70"/>
</dbReference>
<comment type="caution">
    <text evidence="9">The sequence shown here is derived from an EMBL/GenBank/DDBJ whole genome shotgun (WGS) entry which is preliminary data.</text>
</comment>
<dbReference type="RefSeq" id="WP_344022210.1">
    <property type="nucleotide sequence ID" value="NZ_BAAAJK010000009.1"/>
</dbReference>
<feature type="region of interest" description="Disordered" evidence="5">
    <location>
        <begin position="1"/>
        <end position="22"/>
    </location>
</feature>
<feature type="domain" description="RNA polymerase sigma-70 region 2" evidence="7">
    <location>
        <begin position="54"/>
        <end position="123"/>
    </location>
</feature>
<dbReference type="Proteomes" id="UP001501414">
    <property type="component" value="Unassembled WGS sequence"/>
</dbReference>
<evidence type="ECO:0000256" key="4">
    <source>
        <dbReference type="ARBA" id="ARBA00023163"/>
    </source>
</evidence>
<feature type="domain" description="RNA polymerase sigma-70 region 4" evidence="8">
    <location>
        <begin position="224"/>
        <end position="272"/>
    </location>
</feature>
<evidence type="ECO:0000259" key="8">
    <source>
        <dbReference type="Pfam" id="PF04545"/>
    </source>
</evidence>
<dbReference type="Pfam" id="PF04539">
    <property type="entry name" value="Sigma70_r3"/>
    <property type="match status" value="1"/>
</dbReference>
<dbReference type="InterPro" id="IPR007630">
    <property type="entry name" value="RNA_pol_sigma70_r4"/>
</dbReference>
<dbReference type="Pfam" id="PF04542">
    <property type="entry name" value="Sigma70_r2"/>
    <property type="match status" value="1"/>
</dbReference>
<evidence type="ECO:0000256" key="1">
    <source>
        <dbReference type="ARBA" id="ARBA00023015"/>
    </source>
</evidence>
<dbReference type="InterPro" id="IPR007624">
    <property type="entry name" value="RNA_pol_sigma70_r3"/>
</dbReference>
<evidence type="ECO:0000256" key="5">
    <source>
        <dbReference type="SAM" id="MobiDB-lite"/>
    </source>
</evidence>
<evidence type="ECO:0000256" key="2">
    <source>
        <dbReference type="ARBA" id="ARBA00023082"/>
    </source>
</evidence>
<dbReference type="Gene3D" id="1.10.10.10">
    <property type="entry name" value="Winged helix-like DNA-binding domain superfamily/Winged helix DNA-binding domain"/>
    <property type="match status" value="2"/>
</dbReference>
<feature type="compositionally biased region" description="Low complexity" evidence="5">
    <location>
        <begin position="1"/>
        <end position="10"/>
    </location>
</feature>
<dbReference type="PANTHER" id="PTHR30385">
    <property type="entry name" value="SIGMA FACTOR F FLAGELLAR"/>
    <property type="match status" value="1"/>
</dbReference>
<dbReference type="InterPro" id="IPR014284">
    <property type="entry name" value="RNA_pol_sigma-70_dom"/>
</dbReference>
<dbReference type="PANTHER" id="PTHR30385:SF4">
    <property type="entry name" value="RNA POLYMERASE SIGMA-E FACTOR"/>
    <property type="match status" value="1"/>
</dbReference>
<name>A0ABN1XT63_9PSEU</name>
<accession>A0ABN1XT63</accession>
<keyword evidence="2" id="KW-0731">Sigma factor</keyword>
<dbReference type="Pfam" id="PF04545">
    <property type="entry name" value="Sigma70_r4"/>
    <property type="match status" value="1"/>
</dbReference>
<dbReference type="SUPFAM" id="SSF88659">
    <property type="entry name" value="Sigma3 and sigma4 domains of RNA polymerase sigma factors"/>
    <property type="match status" value="2"/>
</dbReference>
<dbReference type="InterPro" id="IPR013324">
    <property type="entry name" value="RNA_pol_sigma_r3/r4-like"/>
</dbReference>
<dbReference type="Gene3D" id="1.20.120.1810">
    <property type="match status" value="1"/>
</dbReference>
<protein>
    <submittedName>
        <fullName evidence="9">SigB/SigF/SigG family RNA polymerase sigma factor</fullName>
    </submittedName>
</protein>
<evidence type="ECO:0000256" key="3">
    <source>
        <dbReference type="ARBA" id="ARBA00023125"/>
    </source>
</evidence>
<dbReference type="CDD" id="cd06171">
    <property type="entry name" value="Sigma70_r4"/>
    <property type="match status" value="1"/>
</dbReference>
<sequence>MRTATRPTTGPGTGTVGTAREGRTGYDHLIPHLEQLAGADEGSTTRSDLRDHVIRELRPLVRNLSRRFAPGGRGIEDVEQAGMLGLVKAVDRYDPASATGGPLGFFVPSIRGEMKRYLRDHSWSVRVPRDLKELAVTVQRTADTLGQELGRAPRPSELARELNVGVDQIVDALGALDSHRARSLDAPTGDGAESGDGIPLGEQMGGEDPDLHLAAHRGEMNALIRGLPERERTILMMRFYGDRTQSSIATEMGISQMHVSRLLSRTLARLREGLAEQD</sequence>
<dbReference type="PRINTS" id="PR00046">
    <property type="entry name" value="SIGMA70FCT"/>
</dbReference>
<evidence type="ECO:0000313" key="10">
    <source>
        <dbReference type="Proteomes" id="UP001501414"/>
    </source>
</evidence>
<evidence type="ECO:0000313" key="9">
    <source>
        <dbReference type="EMBL" id="GAA1389103.1"/>
    </source>
</evidence>
<dbReference type="InterPro" id="IPR007627">
    <property type="entry name" value="RNA_pol_sigma70_r2"/>
</dbReference>
<keyword evidence="1" id="KW-0805">Transcription regulation</keyword>
<dbReference type="InterPro" id="IPR036388">
    <property type="entry name" value="WH-like_DNA-bd_sf"/>
</dbReference>
<gene>
    <name evidence="9" type="ORF">GCM10009613_27480</name>
</gene>
<keyword evidence="4" id="KW-0804">Transcription</keyword>
<proteinExistence type="predicted"/>
<feature type="domain" description="RNA polymerase sigma-70 region 3" evidence="6">
    <location>
        <begin position="133"/>
        <end position="194"/>
    </location>
</feature>
<organism evidence="9 10">
    <name type="scientific">Pseudonocardia kongjuensis</name>
    <dbReference type="NCBI Taxonomy" id="102227"/>
    <lineage>
        <taxon>Bacteria</taxon>
        <taxon>Bacillati</taxon>
        <taxon>Actinomycetota</taxon>
        <taxon>Actinomycetes</taxon>
        <taxon>Pseudonocardiales</taxon>
        <taxon>Pseudonocardiaceae</taxon>
        <taxon>Pseudonocardia</taxon>
    </lineage>
</organism>
<evidence type="ECO:0000259" key="7">
    <source>
        <dbReference type="Pfam" id="PF04542"/>
    </source>
</evidence>
<keyword evidence="10" id="KW-1185">Reference proteome</keyword>
<dbReference type="SUPFAM" id="SSF88946">
    <property type="entry name" value="Sigma2 domain of RNA polymerase sigma factors"/>
    <property type="match status" value="1"/>
</dbReference>